<feature type="region of interest" description="Disordered" evidence="1">
    <location>
        <begin position="290"/>
        <end position="311"/>
    </location>
</feature>
<name>A0AAV9GEN9_9PEZI</name>
<dbReference type="EMBL" id="MU865962">
    <property type="protein sequence ID" value="KAK4445813.1"/>
    <property type="molecule type" value="Genomic_DNA"/>
</dbReference>
<accession>A0AAV9GEN9</accession>
<dbReference type="Proteomes" id="UP001321760">
    <property type="component" value="Unassembled WGS sequence"/>
</dbReference>
<evidence type="ECO:0000313" key="3">
    <source>
        <dbReference type="Proteomes" id="UP001321760"/>
    </source>
</evidence>
<evidence type="ECO:0000313" key="2">
    <source>
        <dbReference type="EMBL" id="KAK4445813.1"/>
    </source>
</evidence>
<proteinExistence type="predicted"/>
<evidence type="ECO:0000256" key="1">
    <source>
        <dbReference type="SAM" id="MobiDB-lite"/>
    </source>
</evidence>
<feature type="compositionally biased region" description="Polar residues" evidence="1">
    <location>
        <begin position="290"/>
        <end position="303"/>
    </location>
</feature>
<organism evidence="2 3">
    <name type="scientific">Podospora aff. communis PSN243</name>
    <dbReference type="NCBI Taxonomy" id="3040156"/>
    <lineage>
        <taxon>Eukaryota</taxon>
        <taxon>Fungi</taxon>
        <taxon>Dikarya</taxon>
        <taxon>Ascomycota</taxon>
        <taxon>Pezizomycotina</taxon>
        <taxon>Sordariomycetes</taxon>
        <taxon>Sordariomycetidae</taxon>
        <taxon>Sordariales</taxon>
        <taxon>Podosporaceae</taxon>
        <taxon>Podospora</taxon>
    </lineage>
</organism>
<comment type="caution">
    <text evidence="2">The sequence shown here is derived from an EMBL/GenBank/DDBJ whole genome shotgun (WGS) entry which is preliminary data.</text>
</comment>
<sequence>MSATSVPGFPEMPREGFYAPLETYSIITDPGERQRFATHDFSHGSLDDTLRHGSLDDTLWRVDSMEYHMREIALLIQQYTPDGVSSRIVIPEIEQALEKAVDTALDTWDEFFTFTLPNTSRSRGDVHRRHKIEAHRLLAKFRASTVVERPALRYEYVLHAKLTFEYGRDRSRGSNWAHWTRDARLVRMERVFREVMHDLGWVNIDEEFEVFRRRHARREKEKADNPELTDWPMSGNVVDARELREAAIEHCRVCRAGRGTRPSAGGVRRGQQMQFVNGRKIIVMRIRSAATKTPKQGRNSTGAGVTKATPISRDHLRARQAFRVSSRLMSEKVNEKLAGVFDDLSL</sequence>
<gene>
    <name evidence="2" type="ORF">QBC34DRAFT_412709</name>
</gene>
<reference evidence="2" key="1">
    <citation type="journal article" date="2023" name="Mol. Phylogenet. Evol.">
        <title>Genome-scale phylogeny and comparative genomics of the fungal order Sordariales.</title>
        <authorList>
            <person name="Hensen N."/>
            <person name="Bonometti L."/>
            <person name="Westerberg I."/>
            <person name="Brannstrom I.O."/>
            <person name="Guillou S."/>
            <person name="Cros-Aarteil S."/>
            <person name="Calhoun S."/>
            <person name="Haridas S."/>
            <person name="Kuo A."/>
            <person name="Mondo S."/>
            <person name="Pangilinan J."/>
            <person name="Riley R."/>
            <person name="LaButti K."/>
            <person name="Andreopoulos B."/>
            <person name="Lipzen A."/>
            <person name="Chen C."/>
            <person name="Yan M."/>
            <person name="Daum C."/>
            <person name="Ng V."/>
            <person name="Clum A."/>
            <person name="Steindorff A."/>
            <person name="Ohm R.A."/>
            <person name="Martin F."/>
            <person name="Silar P."/>
            <person name="Natvig D.O."/>
            <person name="Lalanne C."/>
            <person name="Gautier V."/>
            <person name="Ament-Velasquez S.L."/>
            <person name="Kruys A."/>
            <person name="Hutchinson M.I."/>
            <person name="Powell A.J."/>
            <person name="Barry K."/>
            <person name="Miller A.N."/>
            <person name="Grigoriev I.V."/>
            <person name="Debuchy R."/>
            <person name="Gladieux P."/>
            <person name="Hiltunen Thoren M."/>
            <person name="Johannesson H."/>
        </authorList>
    </citation>
    <scope>NUCLEOTIDE SEQUENCE</scope>
    <source>
        <strain evidence="2">PSN243</strain>
    </source>
</reference>
<dbReference type="AlphaFoldDB" id="A0AAV9GEN9"/>
<protein>
    <submittedName>
        <fullName evidence="2">Uncharacterized protein</fullName>
    </submittedName>
</protein>
<reference evidence="2" key="2">
    <citation type="submission" date="2023-05" db="EMBL/GenBank/DDBJ databases">
        <authorList>
            <consortium name="Lawrence Berkeley National Laboratory"/>
            <person name="Steindorff A."/>
            <person name="Hensen N."/>
            <person name="Bonometti L."/>
            <person name="Westerberg I."/>
            <person name="Brannstrom I.O."/>
            <person name="Guillou S."/>
            <person name="Cros-Aarteil S."/>
            <person name="Calhoun S."/>
            <person name="Haridas S."/>
            <person name="Kuo A."/>
            <person name="Mondo S."/>
            <person name="Pangilinan J."/>
            <person name="Riley R."/>
            <person name="Labutti K."/>
            <person name="Andreopoulos B."/>
            <person name="Lipzen A."/>
            <person name="Chen C."/>
            <person name="Yanf M."/>
            <person name="Daum C."/>
            <person name="Ng V."/>
            <person name="Clum A."/>
            <person name="Ohm R."/>
            <person name="Martin F."/>
            <person name="Silar P."/>
            <person name="Natvig D."/>
            <person name="Lalanne C."/>
            <person name="Gautier V."/>
            <person name="Ament-Velasquez S.L."/>
            <person name="Kruys A."/>
            <person name="Hutchinson M.I."/>
            <person name="Powell A.J."/>
            <person name="Barry K."/>
            <person name="Miller A.N."/>
            <person name="Grigoriev I.V."/>
            <person name="Debuchy R."/>
            <person name="Gladieux P."/>
            <person name="Thoren M.H."/>
            <person name="Johannesson H."/>
        </authorList>
    </citation>
    <scope>NUCLEOTIDE SEQUENCE</scope>
    <source>
        <strain evidence="2">PSN243</strain>
    </source>
</reference>
<keyword evidence="3" id="KW-1185">Reference proteome</keyword>